<keyword evidence="2" id="KW-1133">Transmembrane helix</keyword>
<evidence type="ECO:0000256" key="2">
    <source>
        <dbReference type="SAM" id="Phobius"/>
    </source>
</evidence>
<evidence type="ECO:0000256" key="1">
    <source>
        <dbReference type="SAM" id="MobiDB-lite"/>
    </source>
</evidence>
<feature type="compositionally biased region" description="Polar residues" evidence="1">
    <location>
        <begin position="1538"/>
        <end position="1560"/>
    </location>
</feature>
<feature type="region of interest" description="Disordered" evidence="1">
    <location>
        <begin position="722"/>
        <end position="956"/>
    </location>
</feature>
<reference evidence="3" key="1">
    <citation type="journal article" date="2020" name="Stud. Mycol.">
        <title>101 Dothideomycetes genomes: a test case for predicting lifestyles and emergence of pathogens.</title>
        <authorList>
            <person name="Haridas S."/>
            <person name="Albert R."/>
            <person name="Binder M."/>
            <person name="Bloem J."/>
            <person name="Labutti K."/>
            <person name="Salamov A."/>
            <person name="Andreopoulos B."/>
            <person name="Baker S."/>
            <person name="Barry K."/>
            <person name="Bills G."/>
            <person name="Bluhm B."/>
            <person name="Cannon C."/>
            <person name="Castanera R."/>
            <person name="Culley D."/>
            <person name="Daum C."/>
            <person name="Ezra D."/>
            <person name="Gonzalez J."/>
            <person name="Henrissat B."/>
            <person name="Kuo A."/>
            <person name="Liang C."/>
            <person name="Lipzen A."/>
            <person name="Lutzoni F."/>
            <person name="Magnuson J."/>
            <person name="Mondo S."/>
            <person name="Nolan M."/>
            <person name="Ohm R."/>
            <person name="Pangilinan J."/>
            <person name="Park H.-J."/>
            <person name="Ramirez L."/>
            <person name="Alfaro M."/>
            <person name="Sun H."/>
            <person name="Tritt A."/>
            <person name="Yoshinaga Y."/>
            <person name="Zwiers L.-H."/>
            <person name="Turgeon B."/>
            <person name="Goodwin S."/>
            <person name="Spatafora J."/>
            <person name="Crous P."/>
            <person name="Grigoriev I."/>
        </authorList>
    </citation>
    <scope>NUCLEOTIDE SEQUENCE</scope>
    <source>
        <strain evidence="3">CBS 175.79</strain>
    </source>
</reference>
<feature type="compositionally biased region" description="Low complexity" evidence="1">
    <location>
        <begin position="769"/>
        <end position="781"/>
    </location>
</feature>
<feature type="transmembrane region" description="Helical" evidence="2">
    <location>
        <begin position="511"/>
        <end position="529"/>
    </location>
</feature>
<feature type="transmembrane region" description="Helical" evidence="2">
    <location>
        <begin position="280"/>
        <end position="300"/>
    </location>
</feature>
<dbReference type="GeneID" id="54288482"/>
<feature type="transmembrane region" description="Helical" evidence="2">
    <location>
        <begin position="254"/>
        <end position="274"/>
    </location>
</feature>
<feature type="compositionally biased region" description="Basic and acidic residues" evidence="1">
    <location>
        <begin position="933"/>
        <end position="956"/>
    </location>
</feature>
<gene>
    <name evidence="3" type="ORF">BU24DRAFT_451223</name>
</gene>
<proteinExistence type="predicted"/>
<feature type="transmembrane region" description="Helical" evidence="2">
    <location>
        <begin position="375"/>
        <end position="393"/>
    </location>
</feature>
<organism evidence="3 4">
    <name type="scientific">Aaosphaeria arxii CBS 175.79</name>
    <dbReference type="NCBI Taxonomy" id="1450172"/>
    <lineage>
        <taxon>Eukaryota</taxon>
        <taxon>Fungi</taxon>
        <taxon>Dikarya</taxon>
        <taxon>Ascomycota</taxon>
        <taxon>Pezizomycotina</taxon>
        <taxon>Dothideomycetes</taxon>
        <taxon>Pleosporomycetidae</taxon>
        <taxon>Pleosporales</taxon>
        <taxon>Pleosporales incertae sedis</taxon>
        <taxon>Aaosphaeria</taxon>
    </lineage>
</organism>
<name>A0A6A5XUX9_9PLEO</name>
<feature type="compositionally biased region" description="Basic and acidic residues" evidence="1">
    <location>
        <begin position="141"/>
        <end position="151"/>
    </location>
</feature>
<feature type="compositionally biased region" description="Polar residues" evidence="1">
    <location>
        <begin position="152"/>
        <end position="166"/>
    </location>
</feature>
<dbReference type="Proteomes" id="UP000799778">
    <property type="component" value="Unassembled WGS sequence"/>
</dbReference>
<feature type="compositionally biased region" description="Polar residues" evidence="1">
    <location>
        <begin position="916"/>
        <end position="928"/>
    </location>
</feature>
<feature type="compositionally biased region" description="Basic and acidic residues" evidence="1">
    <location>
        <begin position="805"/>
        <end position="817"/>
    </location>
</feature>
<feature type="region of interest" description="Disordered" evidence="1">
    <location>
        <begin position="105"/>
        <end position="184"/>
    </location>
</feature>
<keyword evidence="4" id="KW-1185">Reference proteome</keyword>
<feature type="compositionally biased region" description="Low complexity" evidence="1">
    <location>
        <begin position="129"/>
        <end position="140"/>
    </location>
</feature>
<feature type="region of interest" description="Disordered" evidence="1">
    <location>
        <begin position="1521"/>
        <end position="1574"/>
    </location>
</feature>
<accession>A0A6A5XUX9</accession>
<dbReference type="RefSeq" id="XP_033385102.1">
    <property type="nucleotide sequence ID" value="XM_033531085.1"/>
</dbReference>
<feature type="transmembrane region" description="Helical" evidence="2">
    <location>
        <begin position="480"/>
        <end position="499"/>
    </location>
</feature>
<keyword evidence="2" id="KW-0472">Membrane</keyword>
<sequence length="1655" mass="182156">MAAPQPFDFFGSVQLQALGIFTAALVFYAGPEYVQTAIDAVGPWIEARRARQISVGDATSAIVHTGLSTASPESFTSKITKFVTETTSGTSRFCDNTSPIIVITETNRTSLPEVTPHEPPTFDDEQPHTSSNPTDSTRSSSFDRQDSHETSVFDNGQSSTPTPFSSSERHDHSFSTSETSWDSYDSDDSQKFKFESSDNHQSSHLDKIKTLEQILHEVDSHVGNEIDRFKEELRSQLETIRIFAITNMPSCRTIIFISSLFIAILVEILCGAMVPENPLYIPPQSIPIFIFIGSSLPILLYGYCGDYFGALATALTYGSIITISTLMRHGVTTEILERMTLREVLLFIGLSIKIKFREITRQFLMRASRMFKEHLLYCTVSLSLALVAIAYYFKSGSTDSHPVWLQGGSLFLQKISSVSTGEKSDQTTDAGKPESNAELGAIGSLVFPYLSKAARSFAFAIEVITSATTNAYANLNAENIPLTASLIVAITSFMAAIDIQFRKLSPKAQSIMTYIAGGGFVYHFFSSDYGRTIHPDNLYWMWENFPDGYDWSLCHPGITTFSIVFASCCVLSLRTQRRYEDVKVALFVCATNWYIISSILTQNGLRCLQDYALGMFSLGILAVLYVAVPAFAAAAFWETVRQHRPIRALKHAPNFMRVAIVTCLRTIVYPTYRSIVVVVRTIFPHVSQCMVVIWTIVTQIARWMLAALLWLIPGLNPDDSLNERNPEIPGAFPDSPPNNQNEIPAPEPARVTRPRQQLETRQETSPPGRSQSTRFQTSSTRDPQGASDRIPNRRPEIQRNPVRPTETRQETRQDRGRSVSPAPENKPTHFSPPTGRPKSTAPYEPEIDTNLPRKGAHSNQATETKPNAEQKHDPIPWRAPRNRPKRNPSPPPKPVPTAESETEAIIIPKDRHRGTVQATETELPSDPSSLYKPLDRIEGSSNENSERFEDPRSAGEIDKAIAKELRKKSPEIAARKWLQNKVRQPLEPRAWEKLRVKLVRLYGMKIAEEAIEEKKMELIIEQENKKAKEDAAYCQFVFDAVADASEDPTGYSSPATSEDRWQQVLERFRTRSFNRSESEFREEFKKQQLEIIRLSKVAQNTDDNRTDKTDLTLEDPQITSQPPNLLEVPFLGAPQLNSWLPGISAERERELIASGLASNEQLGEALDGANTSIDYGKMFFDGLKIPGKEQDKRIDIPALPPLISAERERELIASGLASNEQFGEALDEAETNIDYKNIFFGNMGVPGTAQDNSISFPPLPHPISVEKARDLIAAGLQSNEQLDNALDTAGADVDLEAAFLGSMGIPGNAQDQINPTSRPPPISAEREKEFIAAGLKSNEQLGNALDTAGADVDFEAAFLGSMGIPGNAQDRIQTKLQPPPISAERERDFIVAGLGSNEELGKALDATETDADFAAVFFDSMKIPGEGQIQSTGGSPAPLPSALNQPDSVYVQLNNAESNDEYANTFLSPLGANAPPNKGGEVNPGSGTLPNSSSFFIPKSSVPTANQQLGAENAVARNNEEVARAPTSAPEIPRNGNKGKTTNGVEQTLKRASSASNEAPSSHLPLDEPQDPAKAAVARKRLRDRILGVPSLSDFLELSPADNGLSGPADSASDDGLDEEIMRALAAENEESMDEMMAMQAMLMGEAGKAKQRKK</sequence>
<feature type="transmembrane region" description="Helical" evidence="2">
    <location>
        <begin position="585"/>
        <end position="605"/>
    </location>
</feature>
<feature type="compositionally biased region" description="Basic and acidic residues" evidence="1">
    <location>
        <begin position="866"/>
        <end position="875"/>
    </location>
</feature>
<protein>
    <submittedName>
        <fullName evidence="3">Uncharacterized protein</fullName>
    </submittedName>
</protein>
<feature type="transmembrane region" description="Helical" evidence="2">
    <location>
        <begin position="611"/>
        <end position="637"/>
    </location>
</feature>
<feature type="transmembrane region" description="Helical" evidence="2">
    <location>
        <begin position="549"/>
        <end position="573"/>
    </location>
</feature>
<feature type="region of interest" description="Disordered" evidence="1">
    <location>
        <begin position="1595"/>
        <end position="1618"/>
    </location>
</feature>
<evidence type="ECO:0000313" key="4">
    <source>
        <dbReference type="Proteomes" id="UP000799778"/>
    </source>
</evidence>
<keyword evidence="2" id="KW-0812">Transmembrane</keyword>
<feature type="compositionally biased region" description="Polar residues" evidence="1">
    <location>
        <begin position="174"/>
        <end position="183"/>
    </location>
</feature>
<evidence type="ECO:0000313" key="3">
    <source>
        <dbReference type="EMBL" id="KAF2016763.1"/>
    </source>
</evidence>
<dbReference type="EMBL" id="ML978069">
    <property type="protein sequence ID" value="KAF2016763.1"/>
    <property type="molecule type" value="Genomic_DNA"/>
</dbReference>